<dbReference type="EMBL" id="CADCWP010000056">
    <property type="protein sequence ID" value="CAA9563023.1"/>
    <property type="molecule type" value="Genomic_DNA"/>
</dbReference>
<protein>
    <submittedName>
        <fullName evidence="1">Uncharacterized protein</fullName>
    </submittedName>
</protein>
<name>A0A6J4V2G2_9DEIN</name>
<proteinExistence type="predicted"/>
<reference evidence="1" key="1">
    <citation type="submission" date="2020-02" db="EMBL/GenBank/DDBJ databases">
        <authorList>
            <person name="Meier V. D."/>
        </authorList>
    </citation>
    <scope>NUCLEOTIDE SEQUENCE</scope>
    <source>
        <strain evidence="1">AVDCRST_MAG86</strain>
    </source>
</reference>
<accession>A0A6J4V2G2</accession>
<sequence length="47" mass="5118">MLEVLVNATATVCFADIPAPFSLGRTFAENMVADFNVFSAARPKWVV</sequence>
<gene>
    <name evidence="1" type="ORF">AVDCRST_MAG86-792</name>
</gene>
<organism evidence="1">
    <name type="scientific">uncultured Truepera sp</name>
    <dbReference type="NCBI Taxonomy" id="543023"/>
    <lineage>
        <taxon>Bacteria</taxon>
        <taxon>Thermotogati</taxon>
        <taxon>Deinococcota</taxon>
        <taxon>Deinococci</taxon>
        <taxon>Trueperales</taxon>
        <taxon>Trueperaceae</taxon>
        <taxon>Truepera</taxon>
        <taxon>environmental samples</taxon>
    </lineage>
</organism>
<dbReference type="AlphaFoldDB" id="A0A6J4V2G2"/>
<evidence type="ECO:0000313" key="1">
    <source>
        <dbReference type="EMBL" id="CAA9563023.1"/>
    </source>
</evidence>